<dbReference type="CDD" id="cd04618">
    <property type="entry name" value="CBS_euAMPK_gamma-like_repeat1"/>
    <property type="match status" value="1"/>
</dbReference>
<feature type="compositionally biased region" description="Polar residues" evidence="6">
    <location>
        <begin position="176"/>
        <end position="187"/>
    </location>
</feature>
<proteinExistence type="inferred from homology"/>
<dbReference type="InterPro" id="IPR046342">
    <property type="entry name" value="CBS_dom_sf"/>
</dbReference>
<evidence type="ECO:0000256" key="3">
    <source>
        <dbReference type="ARBA" id="ARBA00023122"/>
    </source>
</evidence>
<keyword evidence="9" id="KW-1185">Reference proteome</keyword>
<feature type="compositionally biased region" description="Basic and acidic residues" evidence="6">
    <location>
        <begin position="117"/>
        <end position="128"/>
    </location>
</feature>
<feature type="compositionally biased region" description="Polar residues" evidence="6">
    <location>
        <begin position="260"/>
        <end position="281"/>
    </location>
</feature>
<reference evidence="8" key="1">
    <citation type="journal article" date="2021" name="Genome Biol. Evol.">
        <title>A High-Quality Reference Genome for a Parasitic Bivalve with Doubly Uniparental Inheritance (Bivalvia: Unionida).</title>
        <authorList>
            <person name="Smith C.H."/>
        </authorList>
    </citation>
    <scope>NUCLEOTIDE SEQUENCE</scope>
    <source>
        <strain evidence="8">CHS0354</strain>
    </source>
</reference>
<dbReference type="PANTHER" id="PTHR13780:SF35">
    <property type="entry name" value="LD22662P"/>
    <property type="match status" value="1"/>
</dbReference>
<dbReference type="GO" id="GO:0019887">
    <property type="term" value="F:protein kinase regulator activity"/>
    <property type="evidence" value="ECO:0007669"/>
    <property type="project" value="TreeGrafter"/>
</dbReference>
<accession>A0AAE0W3I0</accession>
<keyword evidence="3 5" id="KW-0129">CBS domain</keyword>
<dbReference type="CDD" id="cd04641">
    <property type="entry name" value="CBS_euAMPK_gamma-like_repeat2"/>
    <property type="match status" value="1"/>
</dbReference>
<feature type="domain" description="CBS" evidence="7">
    <location>
        <begin position="353"/>
        <end position="413"/>
    </location>
</feature>
<comment type="similarity">
    <text evidence="1">Belongs to the 5'-AMP-activated protein kinase gamma subunit family.</text>
</comment>
<name>A0AAE0W3I0_9BIVA</name>
<evidence type="ECO:0000256" key="4">
    <source>
        <dbReference type="ARBA" id="ARBA00025878"/>
    </source>
</evidence>
<dbReference type="GO" id="GO:0005737">
    <property type="term" value="C:cytoplasm"/>
    <property type="evidence" value="ECO:0007669"/>
    <property type="project" value="TreeGrafter"/>
</dbReference>
<keyword evidence="2" id="KW-0677">Repeat</keyword>
<dbReference type="EMBL" id="JAEAOA010001632">
    <property type="protein sequence ID" value="KAK3600718.1"/>
    <property type="molecule type" value="Genomic_DNA"/>
</dbReference>
<feature type="domain" description="CBS" evidence="7">
    <location>
        <begin position="507"/>
        <end position="567"/>
    </location>
</feature>
<evidence type="ECO:0000256" key="1">
    <source>
        <dbReference type="ARBA" id="ARBA00006750"/>
    </source>
</evidence>
<feature type="domain" description="CBS" evidence="7">
    <location>
        <begin position="583"/>
        <end position="640"/>
    </location>
</feature>
<reference evidence="8" key="3">
    <citation type="submission" date="2023-05" db="EMBL/GenBank/DDBJ databases">
        <authorList>
            <person name="Smith C.H."/>
        </authorList>
    </citation>
    <scope>NUCLEOTIDE SEQUENCE</scope>
    <source>
        <strain evidence="8">CHS0354</strain>
        <tissue evidence="8">Mantle</tissue>
    </source>
</reference>
<sequence length="646" mass="72727">MNHLLGFDLNKLRPRRRSVGNVTLQVIPDNDQPMDFTTEDEEERLKLVRKQSRRRGSCQTKTKDLSAFAMPVMETEDKHPHSPVGDVVGDDQDFRPRTGSTGLRGLFSGKMRSQSKSGDEPTKDKEKGNSPSTSSKVKNFFGSIRPRSKSDLSGVKKPSKKAIQAAKLSMDRSLDESQLSTKGLNNSDQNLNASLPCGFGQGACGTPMGRILEGQLLVPDGDGRTRHTSGPPTGVDHFMNRYRPRANSDSKHRKVLLHQKSFSPPGSPTISPLRSLSSNAPKSAPPEVAKVSPFQNDHAGTHQIIYRTDSPSSTVKFCLDTEMEKMEIEDLDENEEQVFAKFMRAHKCYDLIPTSAKLVIFDTKLNVKKAFFALVYNGVRAAPLWDSEKQDYVGMLTITDFISILHKYYKTPQAQMDELEEHTIQKWREELKDRQKPFVYIDPDACLFEAIRTLIQHHVHRLPVVDRMTGNAIYILTHKRILRFLYLYINELPQPSFMEKTLKELKIGTFENVITASQDTPIIQALNLFVEHRISALPVLDGQGKVVDIYAKFDVINLAAEKTYNDLDVTLMQALQHRCQANWYEGVVKAIVTDSLKTVLDKIVRAEVHRLVVVNEEGHVEGVVSLSDLLSFLVLQPMGVFTPKKS</sequence>
<dbReference type="AlphaFoldDB" id="A0AAE0W3I0"/>
<dbReference type="InterPro" id="IPR050511">
    <property type="entry name" value="AMPK_gamma/SDS23_families"/>
</dbReference>
<dbReference type="PROSITE" id="PS51371">
    <property type="entry name" value="CBS"/>
    <property type="match status" value="4"/>
</dbReference>
<evidence type="ECO:0000256" key="6">
    <source>
        <dbReference type="SAM" id="MobiDB-lite"/>
    </source>
</evidence>
<dbReference type="GO" id="GO:0005634">
    <property type="term" value="C:nucleus"/>
    <property type="evidence" value="ECO:0007669"/>
    <property type="project" value="TreeGrafter"/>
</dbReference>
<evidence type="ECO:0000256" key="5">
    <source>
        <dbReference type="PROSITE-ProRule" id="PRU00703"/>
    </source>
</evidence>
<dbReference type="SUPFAM" id="SSF54631">
    <property type="entry name" value="CBS-domain pair"/>
    <property type="match status" value="2"/>
</dbReference>
<feature type="region of interest" description="Disordered" evidence="6">
    <location>
        <begin position="75"/>
        <end position="187"/>
    </location>
</feature>
<evidence type="ECO:0000256" key="2">
    <source>
        <dbReference type="ARBA" id="ARBA00022737"/>
    </source>
</evidence>
<dbReference type="PANTHER" id="PTHR13780">
    <property type="entry name" value="AMP-ACTIVATED PROTEIN KINASE, GAMMA REGULATORY SUBUNIT"/>
    <property type="match status" value="1"/>
</dbReference>
<dbReference type="Proteomes" id="UP001195483">
    <property type="component" value="Unassembled WGS sequence"/>
</dbReference>
<dbReference type="Pfam" id="PF00571">
    <property type="entry name" value="CBS"/>
    <property type="match status" value="3"/>
</dbReference>
<evidence type="ECO:0000313" key="9">
    <source>
        <dbReference type="Proteomes" id="UP001195483"/>
    </source>
</evidence>
<dbReference type="GO" id="GO:0031588">
    <property type="term" value="C:nucleotide-activated protein kinase complex"/>
    <property type="evidence" value="ECO:0007669"/>
    <property type="project" value="TreeGrafter"/>
</dbReference>
<comment type="caution">
    <text evidence="8">The sequence shown here is derived from an EMBL/GenBank/DDBJ whole genome shotgun (WGS) entry which is preliminary data.</text>
</comment>
<dbReference type="InterPro" id="IPR000644">
    <property type="entry name" value="CBS_dom"/>
</dbReference>
<dbReference type="SMART" id="SM00116">
    <property type="entry name" value="CBS"/>
    <property type="match status" value="4"/>
</dbReference>
<feature type="domain" description="CBS" evidence="7">
    <location>
        <begin position="434"/>
        <end position="492"/>
    </location>
</feature>
<dbReference type="Gene3D" id="3.10.580.10">
    <property type="entry name" value="CBS-domain"/>
    <property type="match status" value="2"/>
</dbReference>
<dbReference type="GO" id="GO:0016208">
    <property type="term" value="F:AMP binding"/>
    <property type="evidence" value="ECO:0007669"/>
    <property type="project" value="TreeGrafter"/>
</dbReference>
<comment type="subunit">
    <text evidence="4">AMPK is a heterotrimer of an alpha catalytic subunit (PRKAA1 or PRKAA2), a beta (PRKAB1 or PRKAB2) and a gamma non-catalytic subunits (PRKAG1, PRKAG2 or PRKAG3). Interacts with FNIP1 and FNIP2.</text>
</comment>
<dbReference type="GO" id="GO:0019901">
    <property type="term" value="F:protein kinase binding"/>
    <property type="evidence" value="ECO:0007669"/>
    <property type="project" value="TreeGrafter"/>
</dbReference>
<gene>
    <name evidence="8" type="ORF">CHS0354_027204</name>
</gene>
<reference evidence="8" key="2">
    <citation type="journal article" date="2021" name="Genome Biol. Evol.">
        <title>Developing a high-quality reference genome for a parasitic bivalve with doubly uniparental inheritance (Bivalvia: Unionida).</title>
        <authorList>
            <person name="Smith C.H."/>
        </authorList>
    </citation>
    <scope>NUCLEOTIDE SEQUENCE</scope>
    <source>
        <strain evidence="8">CHS0354</strain>
        <tissue evidence="8">Mantle</tissue>
    </source>
</reference>
<organism evidence="8 9">
    <name type="scientific">Potamilus streckersoni</name>
    <dbReference type="NCBI Taxonomy" id="2493646"/>
    <lineage>
        <taxon>Eukaryota</taxon>
        <taxon>Metazoa</taxon>
        <taxon>Spiralia</taxon>
        <taxon>Lophotrochozoa</taxon>
        <taxon>Mollusca</taxon>
        <taxon>Bivalvia</taxon>
        <taxon>Autobranchia</taxon>
        <taxon>Heteroconchia</taxon>
        <taxon>Palaeoheterodonta</taxon>
        <taxon>Unionida</taxon>
        <taxon>Unionoidea</taxon>
        <taxon>Unionidae</taxon>
        <taxon>Ambleminae</taxon>
        <taxon>Lampsilini</taxon>
        <taxon>Potamilus</taxon>
    </lineage>
</organism>
<evidence type="ECO:0000259" key="7">
    <source>
        <dbReference type="PROSITE" id="PS51371"/>
    </source>
</evidence>
<protein>
    <recommendedName>
        <fullName evidence="7">CBS domain-containing protein</fullName>
    </recommendedName>
</protein>
<evidence type="ECO:0000313" key="8">
    <source>
        <dbReference type="EMBL" id="KAK3600718.1"/>
    </source>
</evidence>
<feature type="region of interest" description="Disordered" evidence="6">
    <location>
        <begin position="259"/>
        <end position="294"/>
    </location>
</feature>